<organism evidence="1">
    <name type="scientific">freshwater metagenome</name>
    <dbReference type="NCBI Taxonomy" id="449393"/>
    <lineage>
        <taxon>unclassified sequences</taxon>
        <taxon>metagenomes</taxon>
        <taxon>ecological metagenomes</taxon>
    </lineage>
</organism>
<protein>
    <submittedName>
        <fullName evidence="1">Unannotated protein</fullName>
    </submittedName>
</protein>
<dbReference type="EMBL" id="CAFBNE010000184">
    <property type="protein sequence ID" value="CAB4970065.1"/>
    <property type="molecule type" value="Genomic_DNA"/>
</dbReference>
<gene>
    <name evidence="1" type="ORF">UFOPK3772_03298</name>
</gene>
<sequence>MALVPTVEVLAFNSLGVRGELEMTDVGDVGEAWGVTAAR</sequence>
<dbReference type="AlphaFoldDB" id="A0A6J7LRN4"/>
<proteinExistence type="predicted"/>
<evidence type="ECO:0000313" key="1">
    <source>
        <dbReference type="EMBL" id="CAB4970065.1"/>
    </source>
</evidence>
<accession>A0A6J7LRN4</accession>
<reference evidence="1" key="1">
    <citation type="submission" date="2020-05" db="EMBL/GenBank/DDBJ databases">
        <authorList>
            <person name="Chiriac C."/>
            <person name="Salcher M."/>
            <person name="Ghai R."/>
            <person name="Kavagutti S V."/>
        </authorList>
    </citation>
    <scope>NUCLEOTIDE SEQUENCE</scope>
</reference>
<name>A0A6J7LRN4_9ZZZZ</name>